<organism evidence="1 2">
    <name type="scientific">Roseimaritima multifibrata</name>
    <dbReference type="NCBI Taxonomy" id="1930274"/>
    <lineage>
        <taxon>Bacteria</taxon>
        <taxon>Pseudomonadati</taxon>
        <taxon>Planctomycetota</taxon>
        <taxon>Planctomycetia</taxon>
        <taxon>Pirellulales</taxon>
        <taxon>Pirellulaceae</taxon>
        <taxon>Roseimaritima</taxon>
    </lineage>
</organism>
<name>A0A517MJN6_9BACT</name>
<keyword evidence="2" id="KW-1185">Reference proteome</keyword>
<dbReference type="Proteomes" id="UP000320672">
    <property type="component" value="Chromosome"/>
</dbReference>
<evidence type="ECO:0000313" key="1">
    <source>
        <dbReference type="EMBL" id="QDS95099.1"/>
    </source>
</evidence>
<reference evidence="1 2" key="1">
    <citation type="submission" date="2019-02" db="EMBL/GenBank/DDBJ databases">
        <title>Deep-cultivation of Planctomycetes and their phenomic and genomic characterization uncovers novel biology.</title>
        <authorList>
            <person name="Wiegand S."/>
            <person name="Jogler M."/>
            <person name="Boedeker C."/>
            <person name="Pinto D."/>
            <person name="Vollmers J."/>
            <person name="Rivas-Marin E."/>
            <person name="Kohn T."/>
            <person name="Peeters S.H."/>
            <person name="Heuer A."/>
            <person name="Rast P."/>
            <person name="Oberbeckmann S."/>
            <person name="Bunk B."/>
            <person name="Jeske O."/>
            <person name="Meyerdierks A."/>
            <person name="Storesund J.E."/>
            <person name="Kallscheuer N."/>
            <person name="Luecker S."/>
            <person name="Lage O.M."/>
            <person name="Pohl T."/>
            <person name="Merkel B.J."/>
            <person name="Hornburger P."/>
            <person name="Mueller R.-W."/>
            <person name="Bruemmer F."/>
            <person name="Labrenz M."/>
            <person name="Spormann A.M."/>
            <person name="Op den Camp H."/>
            <person name="Overmann J."/>
            <person name="Amann R."/>
            <person name="Jetten M.S.M."/>
            <person name="Mascher T."/>
            <person name="Medema M.H."/>
            <person name="Devos D.P."/>
            <person name="Kaster A.-K."/>
            <person name="Ovreas L."/>
            <person name="Rohde M."/>
            <person name="Galperin M.Y."/>
            <person name="Jogler C."/>
        </authorList>
    </citation>
    <scope>NUCLEOTIDE SEQUENCE [LARGE SCALE GENOMIC DNA]</scope>
    <source>
        <strain evidence="1 2">FF011L</strain>
    </source>
</reference>
<proteinExistence type="predicted"/>
<sequence precursor="true">MGTIAQCCYIRISIGALAISLCAGGTAIGQAIDKQRLLIEKLAAHERLLSDFECSLSGTYEHLVERHDPGPGKGRPVRKYSERYEIVKQDGMLSSRFRRQSEVGDDRQLLAQERLRKFDGTTSRAVSRQQVNLQEGLAVDRGNFYPHMLFLHDYEYTVPLSVYLSGRDSIQAFPGSNWDASKQVEFSIVGEESIDGLRCVIVQADEVRGSERKPVVGCRLWICTDRSYIPIRFEAFTYRWSETVPVGRGKVLEFGEVHDGLWYPARWSKTAFDKRKIQSDGIEEPIWSKTYAVTGFKVDPDFPVSFFSDLPIPEGATVFRIDEGGDITAKFKK</sequence>
<dbReference type="OrthoDB" id="215775at2"/>
<dbReference type="RefSeq" id="WP_145353027.1">
    <property type="nucleotide sequence ID" value="NZ_CP036262.1"/>
</dbReference>
<evidence type="ECO:0008006" key="3">
    <source>
        <dbReference type="Google" id="ProtNLM"/>
    </source>
</evidence>
<dbReference type="AlphaFoldDB" id="A0A517MJN6"/>
<dbReference type="EMBL" id="CP036262">
    <property type="protein sequence ID" value="QDS95099.1"/>
    <property type="molecule type" value="Genomic_DNA"/>
</dbReference>
<gene>
    <name evidence="1" type="ORF">FF011L_38830</name>
</gene>
<accession>A0A517MJN6</accession>
<evidence type="ECO:0000313" key="2">
    <source>
        <dbReference type="Proteomes" id="UP000320672"/>
    </source>
</evidence>
<dbReference type="KEGG" id="rml:FF011L_38830"/>
<protein>
    <recommendedName>
        <fullName evidence="3">Outer membrane lipoprotein-sorting protein</fullName>
    </recommendedName>
</protein>